<reference evidence="3" key="1">
    <citation type="submission" date="2023-07" db="EMBL/GenBank/DDBJ databases">
        <authorList>
            <person name="Haufschild T."/>
            <person name="Kallscheuer N."/>
            <person name="Hammer J."/>
            <person name="Kohn T."/>
            <person name="Kabuu M."/>
            <person name="Jogler M."/>
            <person name="Wohfarth N."/>
            <person name="Heuer A."/>
            <person name="Rohde M."/>
            <person name="van Teeseling M.C.F."/>
            <person name="Jogler C."/>
        </authorList>
    </citation>
    <scope>NUCLEOTIDE SEQUENCE</scope>
    <source>
        <strain evidence="2">Strain 138</strain>
        <strain evidence="3">Strain 318</strain>
    </source>
</reference>
<dbReference type="EMBL" id="CP130612">
    <property type="protein sequence ID" value="WKW12228.1"/>
    <property type="molecule type" value="Genomic_DNA"/>
</dbReference>
<sequence length="179" mass="19891">MRRVLPAVLALLLAASAVPAVAQAPVADPRDVNSIDAIMAAVYDVISGPAGQPRNWDRFRSLMSPHARLIPTGISRSTGQPVHRPMTAEAYIAEIGPLLERDGFFERELGRKVERYGNIVHLMSAYDSKRTLQDAEPFARGVNSFQLWFDGTRWWVVTIFWEQESPANPIPAELLRGSP</sequence>
<dbReference type="AlphaFoldDB" id="A0AA49K0F5"/>
<protein>
    <recommendedName>
        <fullName evidence="5">Nuclear transport factor 2 family protein</fullName>
    </recommendedName>
</protein>
<dbReference type="KEGG" id="pspc:Strain318_001510"/>
<gene>
    <name evidence="2" type="ORF">Strain138_001510</name>
    <name evidence="3" type="ORF">Strain318_001510</name>
</gene>
<evidence type="ECO:0000313" key="2">
    <source>
        <dbReference type="EMBL" id="WKW12228.1"/>
    </source>
</evidence>
<accession>A0AA49JV66</accession>
<feature type="chain" id="PRO_5041418813" description="Nuclear transport factor 2 family protein" evidence="1">
    <location>
        <begin position="23"/>
        <end position="179"/>
    </location>
</feature>
<organism evidence="3 4">
    <name type="scientific">Pseudogemmatithrix spongiicola</name>
    <dbReference type="NCBI Taxonomy" id="3062599"/>
    <lineage>
        <taxon>Bacteria</taxon>
        <taxon>Pseudomonadati</taxon>
        <taxon>Gemmatimonadota</taxon>
        <taxon>Gemmatimonadia</taxon>
        <taxon>Gemmatimonadales</taxon>
        <taxon>Gemmatimonadaceae</taxon>
        <taxon>Pseudogemmatithrix</taxon>
    </lineage>
</organism>
<evidence type="ECO:0000256" key="1">
    <source>
        <dbReference type="SAM" id="SignalP"/>
    </source>
</evidence>
<name>A0AA49K0F5_9BACT</name>
<keyword evidence="1" id="KW-0732">Signal</keyword>
<dbReference type="EMBL" id="CP130613">
    <property type="protein sequence ID" value="WKW15137.1"/>
    <property type="molecule type" value="Genomic_DNA"/>
</dbReference>
<keyword evidence="4" id="KW-1185">Reference proteome</keyword>
<evidence type="ECO:0000313" key="3">
    <source>
        <dbReference type="EMBL" id="WKW15137.1"/>
    </source>
</evidence>
<feature type="signal peptide" evidence="1">
    <location>
        <begin position="1"/>
        <end position="22"/>
    </location>
</feature>
<accession>A0AA49K0F5</accession>
<dbReference type="Proteomes" id="UP001229955">
    <property type="component" value="Chromosome"/>
</dbReference>
<evidence type="ECO:0008006" key="5">
    <source>
        <dbReference type="Google" id="ProtNLM"/>
    </source>
</evidence>
<evidence type="ECO:0000313" key="4">
    <source>
        <dbReference type="Proteomes" id="UP001229955"/>
    </source>
</evidence>
<proteinExistence type="predicted"/>
<dbReference type="RefSeq" id="WP_367885106.1">
    <property type="nucleotide sequence ID" value="NZ_CP130612.1"/>
</dbReference>